<dbReference type="InterPro" id="IPR008965">
    <property type="entry name" value="CBM2/CBM3_carb-bd_dom_sf"/>
</dbReference>
<keyword evidence="4 5" id="KW-0624">Polysaccharide degradation</keyword>
<name>A0A1I0G786_9FIRM</name>
<evidence type="ECO:0000256" key="7">
    <source>
        <dbReference type="SAM" id="MobiDB-lite"/>
    </source>
</evidence>
<dbReference type="RefSeq" id="WP_092479238.1">
    <property type="nucleotide sequence ID" value="NZ_FOHN01000047.1"/>
</dbReference>
<dbReference type="GO" id="GO:0030248">
    <property type="term" value="F:cellulose binding"/>
    <property type="evidence" value="ECO:0007669"/>
    <property type="project" value="InterPro"/>
</dbReference>
<dbReference type="InterPro" id="IPR018221">
    <property type="entry name" value="Glyco_hydro_9_His_AS"/>
</dbReference>
<evidence type="ECO:0000259" key="9">
    <source>
        <dbReference type="Pfam" id="PF00942"/>
    </source>
</evidence>
<feature type="region of interest" description="Disordered" evidence="7">
    <location>
        <begin position="471"/>
        <end position="497"/>
    </location>
</feature>
<organism evidence="10 11">
    <name type="scientific">[Clostridium] polysaccharolyticum</name>
    <dbReference type="NCBI Taxonomy" id="29364"/>
    <lineage>
        <taxon>Bacteria</taxon>
        <taxon>Bacillati</taxon>
        <taxon>Bacillota</taxon>
        <taxon>Clostridia</taxon>
        <taxon>Lachnospirales</taxon>
        <taxon>Lachnospiraceae</taxon>
    </lineage>
</organism>
<dbReference type="AlphaFoldDB" id="A0A1I0G786"/>
<protein>
    <recommendedName>
        <fullName evidence="6">Endoglucanase</fullName>
        <ecNumber evidence="6">3.2.1.4</ecNumber>
    </recommendedName>
</protein>
<dbReference type="InterPro" id="IPR008928">
    <property type="entry name" value="6-hairpin_glycosidase_sf"/>
</dbReference>
<evidence type="ECO:0000313" key="10">
    <source>
        <dbReference type="EMBL" id="SET65764.1"/>
    </source>
</evidence>
<dbReference type="Pfam" id="PF00759">
    <property type="entry name" value="Glyco_hydro_9"/>
    <property type="match status" value="1"/>
</dbReference>
<keyword evidence="11" id="KW-1185">Reference proteome</keyword>
<dbReference type="SUPFAM" id="SSF49384">
    <property type="entry name" value="Carbohydrate-binding domain"/>
    <property type="match status" value="1"/>
</dbReference>
<accession>A0A1I0G786</accession>
<evidence type="ECO:0000259" key="8">
    <source>
        <dbReference type="Pfam" id="PF00759"/>
    </source>
</evidence>
<dbReference type="Gene3D" id="1.50.10.10">
    <property type="match status" value="1"/>
</dbReference>
<dbReference type="InterPro" id="IPR001701">
    <property type="entry name" value="Glyco_hydro_9"/>
</dbReference>
<dbReference type="InterPro" id="IPR012341">
    <property type="entry name" value="6hp_glycosidase-like_sf"/>
</dbReference>
<feature type="active site" evidence="5">
    <location>
        <position position="386"/>
    </location>
</feature>
<dbReference type="InterPro" id="IPR001956">
    <property type="entry name" value="CBM3"/>
</dbReference>
<evidence type="ECO:0000256" key="1">
    <source>
        <dbReference type="ARBA" id="ARBA00022801"/>
    </source>
</evidence>
<dbReference type="OrthoDB" id="9758662at2"/>
<dbReference type="PROSITE" id="PS00592">
    <property type="entry name" value="GH9_2"/>
    <property type="match status" value="1"/>
</dbReference>
<evidence type="ECO:0000313" key="11">
    <source>
        <dbReference type="Proteomes" id="UP000199800"/>
    </source>
</evidence>
<sequence>MVSNKLKKVCAMGLSASMVIATLANIAPVKAASIDYNLALKDAVTFYDANKCGKDAGEDNAFSWRGACHTTDGKDVGLDLSGGYHDCGDHVKFGITQGYAASVLAWSYYSYKDSFAKSGSEEKMLQTLKHFCDYFMKCHPNSNVFYYQLGDGNQDHAYWDAPEKQGSRQTMFKVGGGDKGADVCGEAAAALAMVSMTYPDSAYASKCLDYAKSLYKLGKANEGCSQGQSFYTSSSFKDDMAWAAVWLNKATGDSSYISDAKSYLADKNGPHTDEWTMCWDNMWIPADLMMYEITKDSSYKSAVEHNLDAWYNSIPKTPGGMVYLNQWGCLRYAAAQSMVAIEYYGLTKDAKAKSFATKQINYILGDNPNNFSFIVGYGSKYPKHPHHRAANGYTYADSGNLREAKNLLLGALVGGPSTFGDNYNDNAQDYTASEVGIDYNAGFVGAVAGLIADGAISTPVVQPSVAPSVKPSVAPSVKPSVAPSVKPSVAPSVKPSVVPSVKPSVAPSKAPSGEVTGSVVPKVSANITTGGQVNCSFNITSAGKDAVDLSKLTIRLNYTRSGNAAQTLTCDNAGLQLNVAPYYTSLTSDVKAAFGNGYVDITFDTAQTIATGAGSLALGCRMYQSDWSNYSDFTDGGVQVFYDGQLVG</sequence>
<evidence type="ECO:0000256" key="2">
    <source>
        <dbReference type="ARBA" id="ARBA00023277"/>
    </source>
</evidence>
<comment type="catalytic activity">
    <reaction evidence="6">
        <text>Endohydrolysis of (1-&gt;4)-beta-D-glucosidic linkages in cellulose, lichenin and cereal beta-D-glucans.</text>
        <dbReference type="EC" id="3.2.1.4"/>
    </reaction>
</comment>
<dbReference type="EMBL" id="FOHN01000047">
    <property type="protein sequence ID" value="SET65764.1"/>
    <property type="molecule type" value="Genomic_DNA"/>
</dbReference>
<reference evidence="10 11" key="1">
    <citation type="submission" date="2016-10" db="EMBL/GenBank/DDBJ databases">
        <authorList>
            <person name="de Groot N.N."/>
        </authorList>
    </citation>
    <scope>NUCLEOTIDE SEQUENCE [LARGE SCALE GENOMIC DNA]</scope>
    <source>
        <strain evidence="10 11">DSM 1801</strain>
    </source>
</reference>
<evidence type="ECO:0000256" key="4">
    <source>
        <dbReference type="ARBA" id="ARBA00023326"/>
    </source>
</evidence>
<dbReference type="EC" id="3.2.1.4" evidence="6"/>
<evidence type="ECO:0000256" key="6">
    <source>
        <dbReference type="RuleBase" id="RU361166"/>
    </source>
</evidence>
<dbReference type="InterPro" id="IPR036966">
    <property type="entry name" value="CBM3_sf"/>
</dbReference>
<dbReference type="GO" id="GO:0030245">
    <property type="term" value="P:cellulose catabolic process"/>
    <property type="evidence" value="ECO:0007669"/>
    <property type="project" value="UniProtKB-KW"/>
</dbReference>
<feature type="chain" id="PRO_5011331210" description="Endoglucanase" evidence="6">
    <location>
        <begin position="32"/>
        <end position="648"/>
    </location>
</feature>
<comment type="similarity">
    <text evidence="5 6">Belongs to the glycosyl hydrolase 9 (cellulase E) family.</text>
</comment>
<feature type="domain" description="CBM3" evidence="9">
    <location>
        <begin position="528"/>
        <end position="580"/>
    </location>
</feature>
<evidence type="ECO:0000256" key="5">
    <source>
        <dbReference type="PROSITE-ProRule" id="PRU10059"/>
    </source>
</evidence>
<feature type="signal peptide" evidence="6">
    <location>
        <begin position="1"/>
        <end position="31"/>
    </location>
</feature>
<dbReference type="Gene3D" id="2.60.40.710">
    <property type="entry name" value="Endoglucanase-like"/>
    <property type="match status" value="1"/>
</dbReference>
<evidence type="ECO:0000256" key="3">
    <source>
        <dbReference type="ARBA" id="ARBA00023295"/>
    </source>
</evidence>
<keyword evidence="1 5" id="KW-0378">Hydrolase</keyword>
<proteinExistence type="inferred from homology"/>
<gene>
    <name evidence="10" type="ORF">SAMN04487772_1474</name>
</gene>
<dbReference type="Proteomes" id="UP000199800">
    <property type="component" value="Unassembled WGS sequence"/>
</dbReference>
<dbReference type="PANTHER" id="PTHR22298">
    <property type="entry name" value="ENDO-1,4-BETA-GLUCANASE"/>
    <property type="match status" value="1"/>
</dbReference>
<feature type="domain" description="Glycoside hydrolase family 9" evidence="8">
    <location>
        <begin position="36"/>
        <end position="447"/>
    </location>
</feature>
<dbReference type="Pfam" id="PF00942">
    <property type="entry name" value="CBM_3"/>
    <property type="match status" value="1"/>
</dbReference>
<dbReference type="STRING" id="29364.SAMN04487772_1474"/>
<keyword evidence="6" id="KW-0136">Cellulose degradation</keyword>
<dbReference type="GO" id="GO:0008810">
    <property type="term" value="F:cellulase activity"/>
    <property type="evidence" value="ECO:0007669"/>
    <property type="project" value="UniProtKB-EC"/>
</dbReference>
<keyword evidence="2 5" id="KW-0119">Carbohydrate metabolism</keyword>
<keyword evidence="3 5" id="KW-0326">Glycosidase</keyword>
<dbReference type="SUPFAM" id="SSF48208">
    <property type="entry name" value="Six-hairpin glycosidases"/>
    <property type="match status" value="1"/>
</dbReference>
<keyword evidence="6" id="KW-0732">Signal</keyword>